<feature type="non-terminal residue" evidence="3">
    <location>
        <position position="667"/>
    </location>
</feature>
<feature type="transmembrane region" description="Helical" evidence="2">
    <location>
        <begin position="255"/>
        <end position="276"/>
    </location>
</feature>
<name>A0ABN9SZJ5_9DINO</name>
<dbReference type="SUPFAM" id="SSF50985">
    <property type="entry name" value="RCC1/BLIP-II"/>
    <property type="match status" value="1"/>
</dbReference>
<evidence type="ECO:0000256" key="2">
    <source>
        <dbReference type="SAM" id="Phobius"/>
    </source>
</evidence>
<gene>
    <name evidence="3" type="ORF">PCOR1329_LOCUS34061</name>
</gene>
<keyword evidence="2" id="KW-0472">Membrane</keyword>
<dbReference type="Gene3D" id="2.130.10.30">
    <property type="entry name" value="Regulator of chromosome condensation 1/beta-lactamase-inhibitor protein II"/>
    <property type="match status" value="1"/>
</dbReference>
<dbReference type="EMBL" id="CAUYUJ010014193">
    <property type="protein sequence ID" value="CAK0838024.1"/>
    <property type="molecule type" value="Genomic_DNA"/>
</dbReference>
<evidence type="ECO:0000313" key="4">
    <source>
        <dbReference type="Proteomes" id="UP001189429"/>
    </source>
</evidence>
<evidence type="ECO:0000256" key="1">
    <source>
        <dbReference type="SAM" id="MobiDB-lite"/>
    </source>
</evidence>
<reference evidence="3" key="1">
    <citation type="submission" date="2023-10" db="EMBL/GenBank/DDBJ databases">
        <authorList>
            <person name="Chen Y."/>
            <person name="Shah S."/>
            <person name="Dougan E. K."/>
            <person name="Thang M."/>
            <person name="Chan C."/>
        </authorList>
    </citation>
    <scope>NUCLEOTIDE SEQUENCE [LARGE SCALE GENOMIC DNA]</scope>
</reference>
<sequence length="667" mass="69705">MPRLRGRHTVLLRSDGIAVACEDKGFGQCDLRALVAGMTYTQVAAVLLRSDGTAVACGDAGLGQCNLPALVVNLVYTQVAAGVSHTILLGNGGAAAARGGDSHGQCELPSLAADLSYTAHLLPALLLQASRAGDPVRFATLGGAERHGAGDRGSPPRLVDIHDQPSADSRAGRLGPGAWRVDAALPAGPAAQRLAPARPREPACASSSGPVCAPGAIHMERKCDTISRKHNEVQTRVWESYLSTLYEECMLKAKVMNYTSIACSTIIIVLNVLVVGATDLNIGSLAVAIFMVIVSVVKALQLKFLYDNVAMECHDAKAVAMFAEIVTAGLYDLVLYGAGMLGSRASELGQGGLPVKGPTPRMILSALRLRSDCAAAVPWRLALTAGPRRGLLFSFACSQHSRQTRRPCGEGVGARPRSSGPSATPWHPVGGALLLVPCGVLTVEGSRSCLGCPVGSAVLCLWQAALRDQLLKVRELRNQGDHDNGVSNADFDRVRKGVLEAIQATPAYISLDHISVLNRRGRRVSTQDEQAACAGEPLPRRGGAWDAEAQPPPARPQQPEAAHLAQDEGEAAHPALDEGGAGERAAEQGEARGASASFSGARRHGALPGADRAPARSADVGLEAPTLQVQWAVRAGLPEPPLRALPGLGTRGVRGIEDIRHLCAANE</sequence>
<proteinExistence type="predicted"/>
<feature type="transmembrane region" description="Helical" evidence="2">
    <location>
        <begin position="282"/>
        <end position="306"/>
    </location>
</feature>
<feature type="compositionally biased region" description="Low complexity" evidence="1">
    <location>
        <begin position="591"/>
        <end position="600"/>
    </location>
</feature>
<dbReference type="InterPro" id="IPR009091">
    <property type="entry name" value="RCC1/BLIP-II"/>
</dbReference>
<keyword evidence="2" id="KW-1133">Transmembrane helix</keyword>
<dbReference type="Proteomes" id="UP001189429">
    <property type="component" value="Unassembled WGS sequence"/>
</dbReference>
<organism evidence="3 4">
    <name type="scientific">Prorocentrum cordatum</name>
    <dbReference type="NCBI Taxonomy" id="2364126"/>
    <lineage>
        <taxon>Eukaryota</taxon>
        <taxon>Sar</taxon>
        <taxon>Alveolata</taxon>
        <taxon>Dinophyceae</taxon>
        <taxon>Prorocentrales</taxon>
        <taxon>Prorocentraceae</taxon>
        <taxon>Prorocentrum</taxon>
    </lineage>
</organism>
<protein>
    <submittedName>
        <fullName evidence="3">Uncharacterized protein</fullName>
    </submittedName>
</protein>
<keyword evidence="2" id="KW-0812">Transmembrane</keyword>
<keyword evidence="4" id="KW-1185">Reference proteome</keyword>
<evidence type="ECO:0000313" key="3">
    <source>
        <dbReference type="EMBL" id="CAK0838024.1"/>
    </source>
</evidence>
<comment type="caution">
    <text evidence="3">The sequence shown here is derived from an EMBL/GenBank/DDBJ whole genome shotgun (WGS) entry which is preliminary data.</text>
</comment>
<feature type="region of interest" description="Disordered" evidence="1">
    <location>
        <begin position="525"/>
        <end position="616"/>
    </location>
</feature>
<accession>A0ABN9SZJ5</accession>
<feature type="transmembrane region" description="Helical" evidence="2">
    <location>
        <begin position="318"/>
        <end position="338"/>
    </location>
</feature>